<evidence type="ECO:0000259" key="3">
    <source>
        <dbReference type="SMART" id="SM01403"/>
    </source>
</evidence>
<evidence type="ECO:0000313" key="6">
    <source>
        <dbReference type="WBParaSite" id="SBAD_0000470401-mRNA-1"/>
    </source>
</evidence>
<keyword evidence="1" id="KW-0689">Ribosomal protein</keyword>
<feature type="domain" description="Small ribosomal subunit protein uS10" evidence="3">
    <location>
        <begin position="50"/>
        <end position="136"/>
    </location>
</feature>
<dbReference type="GO" id="GO:1990904">
    <property type="term" value="C:ribonucleoprotein complex"/>
    <property type="evidence" value="ECO:0007669"/>
    <property type="project" value="UniProtKB-KW"/>
</dbReference>
<accession>A0A183ILL6</accession>
<dbReference type="InterPro" id="IPR027486">
    <property type="entry name" value="Ribosomal_uS10_dom"/>
</dbReference>
<reference evidence="4 5" key="2">
    <citation type="submission" date="2018-11" db="EMBL/GenBank/DDBJ databases">
        <authorList>
            <consortium name="Pathogen Informatics"/>
        </authorList>
    </citation>
    <scope>NUCLEOTIDE SEQUENCE [LARGE SCALE GENOMIC DNA]</scope>
</reference>
<gene>
    <name evidence="4" type="ORF">SBAD_LOCUS4512</name>
</gene>
<dbReference type="AlphaFoldDB" id="A0A183ILL6"/>
<keyword evidence="5" id="KW-1185">Reference proteome</keyword>
<evidence type="ECO:0000313" key="4">
    <source>
        <dbReference type="EMBL" id="VDP04609.1"/>
    </source>
</evidence>
<dbReference type="InterPro" id="IPR036838">
    <property type="entry name" value="Ribosomal_uS10_dom_sf"/>
</dbReference>
<dbReference type="WBParaSite" id="SBAD_0000470401-mRNA-1">
    <property type="protein sequence ID" value="SBAD_0000470401-mRNA-1"/>
    <property type="gene ID" value="SBAD_0000470401"/>
</dbReference>
<dbReference type="OrthoDB" id="5984298at2759"/>
<dbReference type="Pfam" id="PF00338">
    <property type="entry name" value="Ribosomal_S10"/>
    <property type="match status" value="1"/>
</dbReference>
<protein>
    <submittedName>
        <fullName evidence="6">Ribosomal_S10 domain-containing protein</fullName>
    </submittedName>
</protein>
<organism evidence="6">
    <name type="scientific">Soboliphyme baturini</name>
    <dbReference type="NCBI Taxonomy" id="241478"/>
    <lineage>
        <taxon>Eukaryota</taxon>
        <taxon>Metazoa</taxon>
        <taxon>Ecdysozoa</taxon>
        <taxon>Nematoda</taxon>
        <taxon>Enoplea</taxon>
        <taxon>Dorylaimia</taxon>
        <taxon>Dioctophymatida</taxon>
        <taxon>Dioctophymatoidea</taxon>
        <taxon>Soboliphymatidae</taxon>
        <taxon>Soboliphyme</taxon>
    </lineage>
</organism>
<dbReference type="InterPro" id="IPR027487">
    <property type="entry name" value="Ribosomal_mL48"/>
</dbReference>
<dbReference type="EMBL" id="UZAM01008365">
    <property type="protein sequence ID" value="VDP04609.1"/>
    <property type="molecule type" value="Genomic_DNA"/>
</dbReference>
<name>A0A183ILL6_9BILA</name>
<reference evidence="6" key="1">
    <citation type="submission" date="2016-06" db="UniProtKB">
        <authorList>
            <consortium name="WormBaseParasite"/>
        </authorList>
    </citation>
    <scope>IDENTIFICATION</scope>
</reference>
<evidence type="ECO:0000256" key="2">
    <source>
        <dbReference type="ARBA" id="ARBA00023274"/>
    </source>
</evidence>
<dbReference type="SMART" id="SM01403">
    <property type="entry name" value="Ribosomal_S10"/>
    <property type="match status" value="1"/>
</dbReference>
<dbReference type="GO" id="GO:0005761">
    <property type="term" value="C:mitochondrial ribosome"/>
    <property type="evidence" value="ECO:0007669"/>
    <property type="project" value="InterPro"/>
</dbReference>
<dbReference type="Proteomes" id="UP000270296">
    <property type="component" value="Unassembled WGS sequence"/>
</dbReference>
<proteinExistence type="predicted"/>
<dbReference type="SUPFAM" id="SSF54999">
    <property type="entry name" value="Ribosomal protein S10"/>
    <property type="match status" value="1"/>
</dbReference>
<keyword evidence="2" id="KW-0687">Ribonucleoprotein</keyword>
<evidence type="ECO:0000313" key="5">
    <source>
        <dbReference type="Proteomes" id="UP000270296"/>
    </source>
</evidence>
<evidence type="ECO:0000256" key="1">
    <source>
        <dbReference type="ARBA" id="ARBA00022980"/>
    </source>
</evidence>
<dbReference type="PANTHER" id="PTHR13473:SF0">
    <property type="entry name" value="LARGE RIBOSOMAL SUBUNIT PROTEIN ML48"/>
    <property type="match status" value="1"/>
</dbReference>
<dbReference type="PANTHER" id="PTHR13473">
    <property type="entry name" value="MITOCHONDRIAL RIBOSOMAL PROTEIN L48"/>
    <property type="match status" value="1"/>
</dbReference>
<sequence length="171" mass="19676">KYVAVFSNIFSHPYDKFLRQTIGELGSGLRFGSLFWAKKEVGPPSWQRVNIRLRGYDFVVLERYQSYVHKLARNMGFKVISAVTVYKPHSKVVQTLFDISKYERNVQIADLPASSSSLLFDIINTHLPIGVELTVKIHEEADDEIRYIPDLEIKEQMCLVEELNKELAGVK</sequence>